<gene>
    <name evidence="1" type="ORF">NEZAVI_LOCUS8971</name>
</gene>
<dbReference type="Proteomes" id="UP001152798">
    <property type="component" value="Chromosome 4"/>
</dbReference>
<sequence length="125" mass="13379">MSPSRSNGISCKQIEILVSTFSPAGGWTFLGIAAGNVAAGVQAKNDSPLPHLDPPITYTYALCLKDIEVCNSGTQELCNNGEVGADHMDGCLSFADIRRRSTIDNSCRRLLNFTGLSYLMANKPP</sequence>
<evidence type="ECO:0000313" key="2">
    <source>
        <dbReference type="Proteomes" id="UP001152798"/>
    </source>
</evidence>
<reference evidence="1" key="1">
    <citation type="submission" date="2022-01" db="EMBL/GenBank/DDBJ databases">
        <authorList>
            <person name="King R."/>
        </authorList>
    </citation>
    <scope>NUCLEOTIDE SEQUENCE</scope>
</reference>
<protein>
    <submittedName>
        <fullName evidence="1">Uncharacterized protein</fullName>
    </submittedName>
</protein>
<evidence type="ECO:0000313" key="1">
    <source>
        <dbReference type="EMBL" id="CAH1399540.1"/>
    </source>
</evidence>
<keyword evidence="2" id="KW-1185">Reference proteome</keyword>
<name>A0A9P0HC41_NEZVI</name>
<organism evidence="1 2">
    <name type="scientific">Nezara viridula</name>
    <name type="common">Southern green stink bug</name>
    <name type="synonym">Cimex viridulus</name>
    <dbReference type="NCBI Taxonomy" id="85310"/>
    <lineage>
        <taxon>Eukaryota</taxon>
        <taxon>Metazoa</taxon>
        <taxon>Ecdysozoa</taxon>
        <taxon>Arthropoda</taxon>
        <taxon>Hexapoda</taxon>
        <taxon>Insecta</taxon>
        <taxon>Pterygota</taxon>
        <taxon>Neoptera</taxon>
        <taxon>Paraneoptera</taxon>
        <taxon>Hemiptera</taxon>
        <taxon>Heteroptera</taxon>
        <taxon>Panheteroptera</taxon>
        <taxon>Pentatomomorpha</taxon>
        <taxon>Pentatomoidea</taxon>
        <taxon>Pentatomidae</taxon>
        <taxon>Pentatominae</taxon>
        <taxon>Nezara</taxon>
    </lineage>
</organism>
<dbReference type="EMBL" id="OV725080">
    <property type="protein sequence ID" value="CAH1399540.1"/>
    <property type="molecule type" value="Genomic_DNA"/>
</dbReference>
<proteinExistence type="predicted"/>
<dbReference type="AlphaFoldDB" id="A0A9P0HC41"/>
<accession>A0A9P0HC41</accession>